<accession>A0AAD7CP39</accession>
<keyword evidence="3" id="KW-1185">Reference proteome</keyword>
<sequence>MSRSRRRTDGEPAAAGASTSEAESGSLWLGIREGKRAPPGIQISRPSEARARPQQHVCGASERSREGTTPDTPPALPSPNHAYARRMRCPFRPGSAAAQVPLRGCQPPGSRYRHHCAGAKKHPKPNPIQSKPKAKSKSERVLRRVASREMQNAHPSNASLDIADSRFQTADCRFQTADSRFTAFNGPLAEPTWSFGDLRGGRNDGIKMSIILLADNYETSRRCGYVRLGPADATWALNAVIADRRFQIADCRFQIPDGRAQIAAGRGINILRWLASARDIEAGGAGTHSTRVTAGRRSRLSNLNGRIDGTGLTGGGGGEGGYRIQERKQKSILSLAADGVSTQAPSDGRGHAPTRSVEIQIHDWGTEHVADEREEGACPRMNAESTRRRRPDPGADSGAGKGEHMSEDEGAHDEGPRRSTRRLASQVLHGAGAANLPISNSGARMCTVAEKRKVSAHAAREPKYAPNEERWRRRRKEVCRKREKRVCGWSRRYSGDGVAKKTARSTSANRTGTTSWHTGQRGRLQGVGPRQAGELAHVVRSTSKIVAQERSREAWAENAADRASRDCAVRHGTGCHDIAVRGDFSGWKTDALPAAARSVGYSREASILEWLQSRRNGCLDHTRERGAMHGVGDELVRPGLYDVRAHMHPDLRHTSFASITQIWTSGSQIQPIRMRTTAQRNRAHGLGAARRDAYDLREEPPGLRIILTAVWKHLQTALLFLARLGSSRKTCGNQIDLTQPHTAFSPESANFENTSASPILRSFLDPMQPRPRRSGVLRALKATDLPILCVRQMKLLHTSLSKFLGTT</sequence>
<feature type="region of interest" description="Disordered" evidence="1">
    <location>
        <begin position="498"/>
        <end position="530"/>
    </location>
</feature>
<dbReference type="AlphaFoldDB" id="A0AAD7CP39"/>
<dbReference type="EMBL" id="JARKIE010000307">
    <property type="protein sequence ID" value="KAJ7655524.1"/>
    <property type="molecule type" value="Genomic_DNA"/>
</dbReference>
<feature type="compositionally biased region" description="Gly residues" evidence="1">
    <location>
        <begin position="311"/>
        <end position="321"/>
    </location>
</feature>
<protein>
    <submittedName>
        <fullName evidence="2">Uncharacterized protein</fullName>
    </submittedName>
</protein>
<feature type="compositionally biased region" description="Basic and acidic residues" evidence="1">
    <location>
        <begin position="401"/>
        <end position="417"/>
    </location>
</feature>
<comment type="caution">
    <text evidence="2">The sequence shown here is derived from an EMBL/GenBank/DDBJ whole genome shotgun (WGS) entry which is preliminary data.</text>
</comment>
<evidence type="ECO:0000256" key="1">
    <source>
        <dbReference type="SAM" id="MobiDB-lite"/>
    </source>
</evidence>
<feature type="compositionally biased region" description="Polar residues" evidence="1">
    <location>
        <begin position="504"/>
        <end position="518"/>
    </location>
</feature>
<feature type="compositionally biased region" description="Basic residues" evidence="1">
    <location>
        <begin position="111"/>
        <end position="124"/>
    </location>
</feature>
<gene>
    <name evidence="2" type="ORF">B0H17DRAFT_1146361</name>
</gene>
<evidence type="ECO:0000313" key="2">
    <source>
        <dbReference type="EMBL" id="KAJ7655524.1"/>
    </source>
</evidence>
<organism evidence="2 3">
    <name type="scientific">Mycena rosella</name>
    <name type="common">Pink bonnet</name>
    <name type="synonym">Agaricus rosellus</name>
    <dbReference type="NCBI Taxonomy" id="1033263"/>
    <lineage>
        <taxon>Eukaryota</taxon>
        <taxon>Fungi</taxon>
        <taxon>Dikarya</taxon>
        <taxon>Basidiomycota</taxon>
        <taxon>Agaricomycotina</taxon>
        <taxon>Agaricomycetes</taxon>
        <taxon>Agaricomycetidae</taxon>
        <taxon>Agaricales</taxon>
        <taxon>Marasmiineae</taxon>
        <taxon>Mycenaceae</taxon>
        <taxon>Mycena</taxon>
    </lineage>
</organism>
<reference evidence="2" key="1">
    <citation type="submission" date="2023-03" db="EMBL/GenBank/DDBJ databases">
        <title>Massive genome expansion in bonnet fungi (Mycena s.s.) driven by repeated elements and novel gene families across ecological guilds.</title>
        <authorList>
            <consortium name="Lawrence Berkeley National Laboratory"/>
            <person name="Harder C.B."/>
            <person name="Miyauchi S."/>
            <person name="Viragh M."/>
            <person name="Kuo A."/>
            <person name="Thoen E."/>
            <person name="Andreopoulos B."/>
            <person name="Lu D."/>
            <person name="Skrede I."/>
            <person name="Drula E."/>
            <person name="Henrissat B."/>
            <person name="Morin E."/>
            <person name="Kohler A."/>
            <person name="Barry K."/>
            <person name="LaButti K."/>
            <person name="Morin E."/>
            <person name="Salamov A."/>
            <person name="Lipzen A."/>
            <person name="Mereny Z."/>
            <person name="Hegedus B."/>
            <person name="Baldrian P."/>
            <person name="Stursova M."/>
            <person name="Weitz H."/>
            <person name="Taylor A."/>
            <person name="Grigoriev I.V."/>
            <person name="Nagy L.G."/>
            <person name="Martin F."/>
            <person name="Kauserud H."/>
        </authorList>
    </citation>
    <scope>NUCLEOTIDE SEQUENCE</scope>
    <source>
        <strain evidence="2">CBHHK067</strain>
    </source>
</reference>
<feature type="region of interest" description="Disordered" evidence="1">
    <location>
        <begin position="367"/>
        <end position="422"/>
    </location>
</feature>
<dbReference type="Proteomes" id="UP001221757">
    <property type="component" value="Unassembled WGS sequence"/>
</dbReference>
<evidence type="ECO:0000313" key="3">
    <source>
        <dbReference type="Proteomes" id="UP001221757"/>
    </source>
</evidence>
<feature type="compositionally biased region" description="Basic and acidic residues" evidence="1">
    <location>
        <begin position="367"/>
        <end position="377"/>
    </location>
</feature>
<name>A0AAD7CP39_MYCRO</name>
<feature type="region of interest" description="Disordered" evidence="1">
    <location>
        <begin position="108"/>
        <end position="140"/>
    </location>
</feature>
<proteinExistence type="predicted"/>
<feature type="compositionally biased region" description="Low complexity" evidence="1">
    <location>
        <begin position="11"/>
        <end position="26"/>
    </location>
</feature>
<feature type="region of interest" description="Disordered" evidence="1">
    <location>
        <begin position="1"/>
        <end position="81"/>
    </location>
</feature>
<feature type="region of interest" description="Disordered" evidence="1">
    <location>
        <begin position="284"/>
        <end position="322"/>
    </location>
</feature>